<dbReference type="NCBIfam" id="TIGR01409">
    <property type="entry name" value="TAT_signal_seq"/>
    <property type="match status" value="1"/>
</dbReference>
<dbReference type="RefSeq" id="WP_308479254.1">
    <property type="nucleotide sequence ID" value="NZ_OY726397.1"/>
</dbReference>
<dbReference type="InterPro" id="IPR036188">
    <property type="entry name" value="FAD/NAD-bd_sf"/>
</dbReference>
<dbReference type="SUPFAM" id="SSF51905">
    <property type="entry name" value="FAD/NAD(P)-binding domain"/>
    <property type="match status" value="1"/>
</dbReference>
<evidence type="ECO:0000259" key="1">
    <source>
        <dbReference type="Pfam" id="PF01593"/>
    </source>
</evidence>
<dbReference type="InterPro" id="IPR050464">
    <property type="entry name" value="Zeta_carotene_desat/Oxidored"/>
</dbReference>
<reference evidence="2 3" key="1">
    <citation type="submission" date="2023-08" db="EMBL/GenBank/DDBJ databases">
        <authorList>
            <person name="Folkvardsen B D."/>
            <person name="Norman A."/>
        </authorList>
    </citation>
    <scope>NUCLEOTIDE SEQUENCE [LARGE SCALE GENOMIC DNA]</scope>
    <source>
        <strain evidence="2 3">Mu0053</strain>
    </source>
</reference>
<proteinExistence type="predicted"/>
<protein>
    <submittedName>
        <fullName evidence="2">FAD-dependent oxidoreductase</fullName>
    </submittedName>
</protein>
<keyword evidence="3" id="KW-1185">Reference proteome</keyword>
<dbReference type="InterPro" id="IPR006311">
    <property type="entry name" value="TAT_signal"/>
</dbReference>
<dbReference type="Proteomes" id="UP001190465">
    <property type="component" value="Chromosome"/>
</dbReference>
<dbReference type="PANTHER" id="PTHR42923:SF46">
    <property type="entry name" value="AMINE OXIDASE"/>
    <property type="match status" value="1"/>
</dbReference>
<name>A0ABM9M1K8_9MYCO</name>
<dbReference type="PROSITE" id="PS51318">
    <property type="entry name" value="TAT"/>
    <property type="match status" value="1"/>
</dbReference>
<dbReference type="InterPro" id="IPR019546">
    <property type="entry name" value="TAT_signal_bac_arc"/>
</dbReference>
<dbReference type="PANTHER" id="PTHR42923">
    <property type="entry name" value="PROTOPORPHYRINOGEN OXIDASE"/>
    <property type="match status" value="1"/>
</dbReference>
<feature type="domain" description="Amine oxidase" evidence="1">
    <location>
        <begin position="43"/>
        <end position="538"/>
    </location>
</feature>
<accession>A0ABM9M1K8</accession>
<evidence type="ECO:0000313" key="3">
    <source>
        <dbReference type="Proteomes" id="UP001190465"/>
    </source>
</evidence>
<dbReference type="Pfam" id="PF01593">
    <property type="entry name" value="Amino_oxidase"/>
    <property type="match status" value="1"/>
</dbReference>
<dbReference type="EMBL" id="OY726397">
    <property type="protein sequence ID" value="CAJ1508625.1"/>
    <property type="molecule type" value="Genomic_DNA"/>
</dbReference>
<dbReference type="Gene3D" id="3.50.50.60">
    <property type="entry name" value="FAD/NAD(P)-binding domain"/>
    <property type="match status" value="1"/>
</dbReference>
<dbReference type="InterPro" id="IPR002937">
    <property type="entry name" value="Amino_oxidase"/>
</dbReference>
<evidence type="ECO:0000313" key="2">
    <source>
        <dbReference type="EMBL" id="CAJ1508625.1"/>
    </source>
</evidence>
<gene>
    <name evidence="2" type="ORF">MU0053_003913</name>
</gene>
<organism evidence="2 3">
    <name type="scientific">[Mycobacterium] burgundiense</name>
    <dbReference type="NCBI Taxonomy" id="3064286"/>
    <lineage>
        <taxon>Bacteria</taxon>
        <taxon>Bacillati</taxon>
        <taxon>Actinomycetota</taxon>
        <taxon>Actinomycetes</taxon>
        <taxon>Mycobacteriales</taxon>
        <taxon>Mycobacteriaceae</taxon>
        <taxon>Mycolicibacterium</taxon>
    </lineage>
</organism>
<sequence>MSRRGFLQNAAAAGAAATMLASLAPIRTARAAGRTVAIFGAGVAGLTAAHELVDRGYAVTIYERKSLGGKARSIPAPNSGATPLPGEHGFRFFPGFYRNVTDTMRRIPFAGNSHGVWQNLTRATAYLHSGLGRADLTIPLPFPLPTLPNPITPKAFIESLTAVFQTLLRLPLHEAAYAAQKLAVYVTSCDERKIGQWDNMTWERYIGADRASKEYNRYLADGIIRNLAASKSRDASAHSIGLVGEASVWSILLLGNDIDNKGFDRVLNGPTSSQWIDPWVAHLRSKGVDFRVGQALTGFSTDGRHITAATVAGGNGVPQPVHADWYISALPCEKLAAVLTPDLLAADPGLANVARLRTEWMNGLMFYLRERVDVTKGHVNYVDSGWGMTSISQAQFWRRPLTGYGDGTVKDCLSAIISDWTTPGNFNGKSAKACTAPEIAAEAWKQIKAHLNDTGIVVTDRMLHSWMLDPAIINPGTPGIVNDEPLFIQDPGSWARRPASVTAVDNLFLAGDWVKTDQNVTTMEGANEGGRQAANGVLIASGYSGPAVKIVPLFQAPWWGPFKAADRLRYRSRLPNALDIVDARWPGR</sequence>